<evidence type="ECO:0000256" key="2">
    <source>
        <dbReference type="SAM" id="SignalP"/>
    </source>
</evidence>
<gene>
    <name evidence="3" type="primary">LOC101242363</name>
</gene>
<feature type="signal peptide" evidence="2">
    <location>
        <begin position="1"/>
        <end position="18"/>
    </location>
</feature>
<dbReference type="PANTHER" id="PTHR33562">
    <property type="entry name" value="ATILLA, ISOFORM B-RELATED-RELATED"/>
    <property type="match status" value="1"/>
</dbReference>
<dbReference type="InterPro" id="IPR050975">
    <property type="entry name" value="Sleep_regulator"/>
</dbReference>
<dbReference type="InterPro" id="IPR045860">
    <property type="entry name" value="Snake_toxin-like_sf"/>
</dbReference>
<dbReference type="Ensembl" id="ENSCINT00000026002.2">
    <property type="protein sequence ID" value="ENSCINP00000025756.2"/>
    <property type="gene ID" value="ENSCING00000014179.2"/>
</dbReference>
<keyword evidence="1 2" id="KW-0732">Signal</keyword>
<accession>A0A1W2WRF1</accession>
<evidence type="ECO:0000256" key="1">
    <source>
        <dbReference type="ARBA" id="ARBA00022729"/>
    </source>
</evidence>
<dbReference type="Proteomes" id="UP000008144">
    <property type="component" value="Chromosome 12"/>
</dbReference>
<name>F7A7S2_CIOIN</name>
<reference evidence="3" key="3">
    <citation type="submission" date="2025-08" db="UniProtKB">
        <authorList>
            <consortium name="Ensembl"/>
        </authorList>
    </citation>
    <scope>IDENTIFICATION</scope>
</reference>
<evidence type="ECO:0000313" key="4">
    <source>
        <dbReference type="Proteomes" id="UP000008144"/>
    </source>
</evidence>
<reference evidence="4" key="1">
    <citation type="journal article" date="2002" name="Science">
        <title>The draft genome of Ciona intestinalis: insights into chordate and vertebrate origins.</title>
        <authorList>
            <person name="Dehal P."/>
            <person name="Satou Y."/>
            <person name="Campbell R.K."/>
            <person name="Chapman J."/>
            <person name="Degnan B."/>
            <person name="De Tomaso A."/>
            <person name="Davidson B."/>
            <person name="Di Gregorio A."/>
            <person name="Gelpke M."/>
            <person name="Goodstein D.M."/>
            <person name="Harafuji N."/>
            <person name="Hastings K.E."/>
            <person name="Ho I."/>
            <person name="Hotta K."/>
            <person name="Huang W."/>
            <person name="Kawashima T."/>
            <person name="Lemaire P."/>
            <person name="Martinez D."/>
            <person name="Meinertzhagen I.A."/>
            <person name="Necula S."/>
            <person name="Nonaka M."/>
            <person name="Putnam N."/>
            <person name="Rash S."/>
            <person name="Saiga H."/>
            <person name="Satake M."/>
            <person name="Terry A."/>
            <person name="Yamada L."/>
            <person name="Wang H.G."/>
            <person name="Awazu S."/>
            <person name="Azumi K."/>
            <person name="Boore J."/>
            <person name="Branno M."/>
            <person name="Chin-Bow S."/>
            <person name="DeSantis R."/>
            <person name="Doyle S."/>
            <person name="Francino P."/>
            <person name="Keys D.N."/>
            <person name="Haga S."/>
            <person name="Hayashi H."/>
            <person name="Hino K."/>
            <person name="Imai K.S."/>
            <person name="Inaba K."/>
            <person name="Kano S."/>
            <person name="Kobayashi K."/>
            <person name="Kobayashi M."/>
            <person name="Lee B.I."/>
            <person name="Makabe K.W."/>
            <person name="Manohar C."/>
            <person name="Matassi G."/>
            <person name="Medina M."/>
            <person name="Mochizuki Y."/>
            <person name="Mount S."/>
            <person name="Morishita T."/>
            <person name="Miura S."/>
            <person name="Nakayama A."/>
            <person name="Nishizaka S."/>
            <person name="Nomoto H."/>
            <person name="Ohta F."/>
            <person name="Oishi K."/>
            <person name="Rigoutsos I."/>
            <person name="Sano M."/>
            <person name="Sasaki A."/>
            <person name="Sasakura Y."/>
            <person name="Shoguchi E."/>
            <person name="Shin-i T."/>
            <person name="Spagnuolo A."/>
            <person name="Stainier D."/>
            <person name="Suzuki M.M."/>
            <person name="Tassy O."/>
            <person name="Takatori N."/>
            <person name="Tokuoka M."/>
            <person name="Yagi K."/>
            <person name="Yoshizaki F."/>
            <person name="Wada S."/>
            <person name="Zhang C."/>
            <person name="Hyatt P.D."/>
            <person name="Larimer F."/>
            <person name="Detter C."/>
            <person name="Doggett N."/>
            <person name="Glavina T."/>
            <person name="Hawkins T."/>
            <person name="Richardson P."/>
            <person name="Lucas S."/>
            <person name="Kohara Y."/>
            <person name="Levine M."/>
            <person name="Satoh N."/>
            <person name="Rokhsar D.S."/>
        </authorList>
    </citation>
    <scope>NUCLEOTIDE SEQUENCE [LARGE SCALE GENOMIC DNA]</scope>
</reference>
<proteinExistence type="predicted"/>
<dbReference type="GeneID" id="101242363"/>
<dbReference type="AlphaFoldDB" id="F7A7S2"/>
<organism evidence="3 4">
    <name type="scientific">Ciona intestinalis</name>
    <name type="common">Transparent sea squirt</name>
    <name type="synonym">Ascidia intestinalis</name>
    <dbReference type="NCBI Taxonomy" id="7719"/>
    <lineage>
        <taxon>Eukaryota</taxon>
        <taxon>Metazoa</taxon>
        <taxon>Chordata</taxon>
        <taxon>Tunicata</taxon>
        <taxon>Ascidiacea</taxon>
        <taxon>Phlebobranchia</taxon>
        <taxon>Cionidae</taxon>
        <taxon>Ciona</taxon>
    </lineage>
</organism>
<reference evidence="3" key="4">
    <citation type="submission" date="2025-09" db="UniProtKB">
        <authorList>
            <consortium name="Ensembl"/>
        </authorList>
    </citation>
    <scope>IDENTIFICATION</scope>
</reference>
<dbReference type="RefSeq" id="XP_004226737.1">
    <property type="nucleotide sequence ID" value="XM_004226689.4"/>
</dbReference>
<feature type="chain" id="PRO_5014090606" evidence="2">
    <location>
        <begin position="19"/>
        <end position="128"/>
    </location>
</feature>
<protein>
    <submittedName>
        <fullName evidence="3">Uncharacterized LOC101242363</fullName>
    </submittedName>
</protein>
<dbReference type="HOGENOM" id="CLU_1958785_0_0_1"/>
<reference evidence="3" key="2">
    <citation type="journal article" date="2008" name="Genome Biol.">
        <title>Improved genome assembly and evidence-based global gene model set for the chordate Ciona intestinalis: new insight into intron and operon populations.</title>
        <authorList>
            <person name="Satou Y."/>
            <person name="Mineta K."/>
            <person name="Ogasawara M."/>
            <person name="Sasakura Y."/>
            <person name="Shoguchi E."/>
            <person name="Ueno K."/>
            <person name="Yamada L."/>
            <person name="Matsumoto J."/>
            <person name="Wasserscheid J."/>
            <person name="Dewar K."/>
            <person name="Wiley G.B."/>
            <person name="Macmil S.L."/>
            <person name="Roe B.A."/>
            <person name="Zeller R.W."/>
            <person name="Hastings K.E."/>
            <person name="Lemaire P."/>
            <person name="Lindquist E."/>
            <person name="Endo T."/>
            <person name="Hotta K."/>
            <person name="Inaba K."/>
        </authorList>
    </citation>
    <scope>NUCLEOTIDE SEQUENCE [LARGE SCALE GENOMIC DNA]</scope>
    <source>
        <strain evidence="3">wild type</strain>
    </source>
</reference>
<dbReference type="EMBL" id="EAAA01001004">
    <property type="status" value="NOT_ANNOTATED_CDS"/>
    <property type="molecule type" value="Genomic_DNA"/>
</dbReference>
<dbReference type="InParanoid" id="F7A7S2"/>
<dbReference type="OrthoDB" id="10046582at2759"/>
<dbReference type="SUPFAM" id="SSF57302">
    <property type="entry name" value="Snake toxin-like"/>
    <property type="match status" value="1"/>
</dbReference>
<keyword evidence="4" id="KW-1185">Reference proteome</keyword>
<dbReference type="KEGG" id="cin:101242363"/>
<evidence type="ECO:0000313" key="3">
    <source>
        <dbReference type="Ensembl" id="ENSCINP00000025756.2"/>
    </source>
</evidence>
<sequence>MFLKILFLALSLISVGDALKCYNCSSSFPSDQECLKPTTNRYALTCANNQSHCVKITLKTGSLETVERRCGSQQLNTCLNVIITACSHSCSTDLCNSATKPHVDLRFLSALMIGWVVILSSSSALLTK</sequence>
<accession>F7A7S2</accession>